<protein>
    <submittedName>
        <fullName evidence="2">Uncharacterized protein</fullName>
    </submittedName>
</protein>
<keyword evidence="1" id="KW-0812">Transmembrane</keyword>
<dbReference type="AlphaFoldDB" id="A0A026WN25"/>
<keyword evidence="1" id="KW-0472">Membrane</keyword>
<dbReference type="EMBL" id="KK107151">
    <property type="protein sequence ID" value="EZA57353.1"/>
    <property type="molecule type" value="Genomic_DNA"/>
</dbReference>
<organism evidence="2 3">
    <name type="scientific">Ooceraea biroi</name>
    <name type="common">Clonal raider ant</name>
    <name type="synonym">Cerapachys biroi</name>
    <dbReference type="NCBI Taxonomy" id="2015173"/>
    <lineage>
        <taxon>Eukaryota</taxon>
        <taxon>Metazoa</taxon>
        <taxon>Ecdysozoa</taxon>
        <taxon>Arthropoda</taxon>
        <taxon>Hexapoda</taxon>
        <taxon>Insecta</taxon>
        <taxon>Pterygota</taxon>
        <taxon>Neoptera</taxon>
        <taxon>Endopterygota</taxon>
        <taxon>Hymenoptera</taxon>
        <taxon>Apocrita</taxon>
        <taxon>Aculeata</taxon>
        <taxon>Formicoidea</taxon>
        <taxon>Formicidae</taxon>
        <taxon>Dorylinae</taxon>
        <taxon>Ooceraea</taxon>
    </lineage>
</organism>
<feature type="transmembrane region" description="Helical" evidence="1">
    <location>
        <begin position="80"/>
        <end position="97"/>
    </location>
</feature>
<gene>
    <name evidence="2" type="ORF">X777_02604</name>
</gene>
<keyword evidence="1" id="KW-1133">Transmembrane helix</keyword>
<dbReference type="Proteomes" id="UP000053097">
    <property type="component" value="Unassembled WGS sequence"/>
</dbReference>
<keyword evidence="3" id="KW-1185">Reference proteome</keyword>
<reference evidence="2 3" key="1">
    <citation type="journal article" date="2014" name="Curr. Biol.">
        <title>The genome of the clonal raider ant Cerapachys biroi.</title>
        <authorList>
            <person name="Oxley P.R."/>
            <person name="Ji L."/>
            <person name="Fetter-Pruneda I."/>
            <person name="McKenzie S.K."/>
            <person name="Li C."/>
            <person name="Hu H."/>
            <person name="Zhang G."/>
            <person name="Kronauer D.J."/>
        </authorList>
    </citation>
    <scope>NUCLEOTIDE SEQUENCE [LARGE SCALE GENOMIC DNA]</scope>
</reference>
<evidence type="ECO:0000256" key="1">
    <source>
        <dbReference type="SAM" id="Phobius"/>
    </source>
</evidence>
<sequence length="105" mass="12273">MDVLPLVIKTAAVLDLQSVAHRLLRLLGQMVRRGKRVYLINLHETRRYRTRPVTVAVRVTLNRSTRGVQRMIPAVRIRRLLLLLLLLLLMVMAPQDFPLRIMNRD</sequence>
<proteinExistence type="predicted"/>
<accession>A0A026WN25</accession>
<evidence type="ECO:0000313" key="2">
    <source>
        <dbReference type="EMBL" id="EZA57353.1"/>
    </source>
</evidence>
<name>A0A026WN25_OOCBI</name>
<evidence type="ECO:0000313" key="3">
    <source>
        <dbReference type="Proteomes" id="UP000053097"/>
    </source>
</evidence>